<name>A0ABQ4NI37_9RHOB</name>
<sequence>MISDGPGGGLPRGLIPLLSTGNFVIGVGGFLVIGALAPMARDLGLSAAQAGWIMTTYALAYAVLSPLLVAVTGGMGRRRVLVLGMALFALGALGSAVAPSVEMLFAARMIAAAGAGMTTPVAAAVASALAPPEQRGRVLAHVFLGLTLAGVLGVPLGSWVAYTFGWRVAFGGVAVAAGLMTMVLWRRVPVGLRFQPVRLGDLGRMLMNGRHMLAISFTALFLGAIYVPYTYIAPLLEDRMALGRDGVTVALIICGIGAVAGNLLGGSLSDRMGAFRTLLYLACAQVVLMPLLSLLPVPLTAAIVLLLIWNASGFAFNSSQQSRLVTLTGTQAPVALALNAAAIYVGAAIGGAIGSGVIAQAGLGALGLAGGLCAVCAIVGLVWSQRLSPVDTDPARP</sequence>
<organism evidence="8 9">
    <name type="scientific">Jannaschia pagri</name>
    <dbReference type="NCBI Taxonomy" id="2829797"/>
    <lineage>
        <taxon>Bacteria</taxon>
        <taxon>Pseudomonadati</taxon>
        <taxon>Pseudomonadota</taxon>
        <taxon>Alphaproteobacteria</taxon>
        <taxon>Rhodobacterales</taxon>
        <taxon>Roseobacteraceae</taxon>
        <taxon>Jannaschia</taxon>
    </lineage>
</organism>
<protein>
    <submittedName>
        <fullName evidence="8">MFS transporter</fullName>
    </submittedName>
</protein>
<feature type="transmembrane region" description="Helical" evidence="6">
    <location>
        <begin position="105"/>
        <end position="126"/>
    </location>
</feature>
<dbReference type="InterPro" id="IPR020846">
    <property type="entry name" value="MFS_dom"/>
</dbReference>
<feature type="transmembrane region" description="Helical" evidence="6">
    <location>
        <begin position="52"/>
        <end position="73"/>
    </location>
</feature>
<feature type="transmembrane region" description="Helical" evidence="6">
    <location>
        <begin position="138"/>
        <end position="162"/>
    </location>
</feature>
<evidence type="ECO:0000313" key="9">
    <source>
        <dbReference type="Proteomes" id="UP000786693"/>
    </source>
</evidence>
<dbReference type="RefSeq" id="WP_220747589.1">
    <property type="nucleotide sequence ID" value="NZ_BPFH01000001.1"/>
</dbReference>
<feature type="transmembrane region" description="Helical" evidence="6">
    <location>
        <begin position="361"/>
        <end position="383"/>
    </location>
</feature>
<feature type="transmembrane region" description="Helical" evidence="6">
    <location>
        <begin position="21"/>
        <end position="40"/>
    </location>
</feature>
<evidence type="ECO:0000256" key="4">
    <source>
        <dbReference type="ARBA" id="ARBA00022989"/>
    </source>
</evidence>
<comment type="subcellular location">
    <subcellularLocation>
        <location evidence="1">Cell membrane</location>
        <topology evidence="1">Multi-pass membrane protein</topology>
    </subcellularLocation>
</comment>
<dbReference type="CDD" id="cd17324">
    <property type="entry name" value="MFS_NepI_like"/>
    <property type="match status" value="1"/>
</dbReference>
<dbReference type="PROSITE" id="PS50850">
    <property type="entry name" value="MFS"/>
    <property type="match status" value="1"/>
</dbReference>
<evidence type="ECO:0000256" key="2">
    <source>
        <dbReference type="ARBA" id="ARBA00022475"/>
    </source>
</evidence>
<evidence type="ECO:0000256" key="6">
    <source>
        <dbReference type="SAM" id="Phobius"/>
    </source>
</evidence>
<evidence type="ECO:0000256" key="5">
    <source>
        <dbReference type="ARBA" id="ARBA00023136"/>
    </source>
</evidence>
<evidence type="ECO:0000256" key="1">
    <source>
        <dbReference type="ARBA" id="ARBA00004651"/>
    </source>
</evidence>
<dbReference type="Gene3D" id="1.20.1250.20">
    <property type="entry name" value="MFS general substrate transporter like domains"/>
    <property type="match status" value="1"/>
</dbReference>
<dbReference type="PANTHER" id="PTHR43124:SF10">
    <property type="entry name" value="PURINE EFFLUX PUMP PBUE"/>
    <property type="match status" value="1"/>
</dbReference>
<evidence type="ECO:0000256" key="3">
    <source>
        <dbReference type="ARBA" id="ARBA00022692"/>
    </source>
</evidence>
<feature type="transmembrane region" description="Helical" evidence="6">
    <location>
        <begin position="209"/>
        <end position="227"/>
    </location>
</feature>
<dbReference type="InterPro" id="IPR011701">
    <property type="entry name" value="MFS"/>
</dbReference>
<dbReference type="InterPro" id="IPR036259">
    <property type="entry name" value="MFS_trans_sf"/>
</dbReference>
<dbReference type="Pfam" id="PF07690">
    <property type="entry name" value="MFS_1"/>
    <property type="match status" value="1"/>
</dbReference>
<feature type="transmembrane region" description="Helical" evidence="6">
    <location>
        <begin position="278"/>
        <end position="311"/>
    </location>
</feature>
<keyword evidence="9" id="KW-1185">Reference proteome</keyword>
<dbReference type="Proteomes" id="UP000786693">
    <property type="component" value="Unassembled WGS sequence"/>
</dbReference>
<dbReference type="PANTHER" id="PTHR43124">
    <property type="entry name" value="PURINE EFFLUX PUMP PBUE"/>
    <property type="match status" value="1"/>
</dbReference>
<feature type="transmembrane region" description="Helical" evidence="6">
    <location>
        <begin position="331"/>
        <end position="354"/>
    </location>
</feature>
<feature type="transmembrane region" description="Helical" evidence="6">
    <location>
        <begin position="247"/>
        <end position="266"/>
    </location>
</feature>
<gene>
    <name evidence="8" type="ORF">JANAI62_07160</name>
</gene>
<keyword evidence="5 6" id="KW-0472">Membrane</keyword>
<keyword evidence="3 6" id="KW-0812">Transmembrane</keyword>
<reference evidence="8 9" key="1">
    <citation type="submission" date="2021-05" db="EMBL/GenBank/DDBJ databases">
        <title>Bacteria Genome sequencing.</title>
        <authorList>
            <person name="Takabe Y."/>
            <person name="Nakajima Y."/>
            <person name="Suzuki S."/>
            <person name="Shiozaki T."/>
        </authorList>
    </citation>
    <scope>NUCLEOTIDE SEQUENCE [LARGE SCALE GENOMIC DNA]</scope>
    <source>
        <strain evidence="8 9">AI_62</strain>
    </source>
</reference>
<proteinExistence type="predicted"/>
<dbReference type="EMBL" id="BPFH01000001">
    <property type="protein sequence ID" value="GIT94093.1"/>
    <property type="molecule type" value="Genomic_DNA"/>
</dbReference>
<evidence type="ECO:0000313" key="8">
    <source>
        <dbReference type="EMBL" id="GIT94093.1"/>
    </source>
</evidence>
<keyword evidence="2" id="KW-1003">Cell membrane</keyword>
<comment type="caution">
    <text evidence="8">The sequence shown here is derived from an EMBL/GenBank/DDBJ whole genome shotgun (WGS) entry which is preliminary data.</text>
</comment>
<feature type="transmembrane region" description="Helical" evidence="6">
    <location>
        <begin position="80"/>
        <end position="99"/>
    </location>
</feature>
<feature type="transmembrane region" description="Helical" evidence="6">
    <location>
        <begin position="168"/>
        <end position="188"/>
    </location>
</feature>
<feature type="domain" description="Major facilitator superfamily (MFS) profile" evidence="7">
    <location>
        <begin position="14"/>
        <end position="388"/>
    </location>
</feature>
<dbReference type="InterPro" id="IPR050189">
    <property type="entry name" value="MFS_Efflux_Transporters"/>
</dbReference>
<dbReference type="SUPFAM" id="SSF103473">
    <property type="entry name" value="MFS general substrate transporter"/>
    <property type="match status" value="1"/>
</dbReference>
<accession>A0ABQ4NI37</accession>
<keyword evidence="4 6" id="KW-1133">Transmembrane helix</keyword>
<evidence type="ECO:0000259" key="7">
    <source>
        <dbReference type="PROSITE" id="PS50850"/>
    </source>
</evidence>